<reference evidence="2 3" key="1">
    <citation type="submission" date="2019-03" db="EMBL/GenBank/DDBJ databases">
        <title>Single cell metagenomics reveals metabolic interactions within the superorganism composed of flagellate Streblomastix strix and complex community of Bacteroidetes bacteria on its surface.</title>
        <authorList>
            <person name="Treitli S.C."/>
            <person name="Kolisko M."/>
            <person name="Husnik F."/>
            <person name="Keeling P."/>
            <person name="Hampl V."/>
        </authorList>
    </citation>
    <scope>NUCLEOTIDE SEQUENCE [LARGE SCALE GENOMIC DNA]</scope>
    <source>
        <strain evidence="2">ST1C</strain>
    </source>
</reference>
<comment type="caution">
    <text evidence="2">The sequence shown here is derived from an EMBL/GenBank/DDBJ whole genome shotgun (WGS) entry which is preliminary data.</text>
</comment>
<protein>
    <submittedName>
        <fullName evidence="2">Uncharacterized protein</fullName>
    </submittedName>
</protein>
<keyword evidence="1" id="KW-0175">Coiled coil</keyword>
<organism evidence="2 3">
    <name type="scientific">Streblomastix strix</name>
    <dbReference type="NCBI Taxonomy" id="222440"/>
    <lineage>
        <taxon>Eukaryota</taxon>
        <taxon>Metamonada</taxon>
        <taxon>Preaxostyla</taxon>
        <taxon>Oxymonadida</taxon>
        <taxon>Streblomastigidae</taxon>
        <taxon>Streblomastix</taxon>
    </lineage>
</organism>
<dbReference type="Proteomes" id="UP000324800">
    <property type="component" value="Unassembled WGS sequence"/>
</dbReference>
<sequence>MSQTNIGIQNLAQLNEIIGQRDDINPKQQLKATEDMVNTFYLLNMMIGIGKQYVNQSIDDSGSFKRPFDNTGSIKRLIDTSGSINKLRFDNYEAIKRPIGNTGLIVVKDELKLPFTISPLSLADVLNAYQDPQSSSSSQTNISSQIDNQSEYILRTSLRLQRGLIEGAKQFYEGLFEDQARKKILEDEHSKRIAQIGSMDITYEQPLSISEQTDQLQTNFNRKNSFIRVAIGLCFLKHSNCQSILSQRSEQESAILDLTLTQKHLAGITQPQTRQQQTNNWPIEFESFTNDGYPLWPIIYFCIRCGKLQDALAILKYNSIEEAEEQLPLLQKEIQELKTIRQSEIIKDPRQDSQNKTSLLTINKSPHSDQHAQLCMNIIKNKIINKNDNYFYKELDRMLSNDSRDNEIEIMEDNGKIKINEDKEKKKQNGNSTEDKNKITNFISDSNDIYKIANPKQQSIIFLKPSNILSYYVSNVFTFNKPEKQDQQEAAITYCTLSSPNPGYIDEDPALINIAKIISSSNNNSFFEQPQFLSSILTPEAVSKVRQFCANEFSKEKNQAKEINILLQNPDPNDSVAFDRCNQFFETYLLFQPQYEPQRSDVIQMLQKYVDDFILKQKHTDYRISLQHNPIQYKMKLLVDIGNASSSAAEAVRMSQELRSGADINNDVYNNWLSVIQKMDEIDIISLLKEIKSSKSPQYPPECITKNISGIVKIYVEALNFLFRAISIRKYKMNDEQGIIQPINGSIQQMDLQLDEIRNRLKDLLLRFKETKGKNVENYEQVLQQLIYIQTSTQPNQVQKRQQK</sequence>
<dbReference type="EMBL" id="SNRW01000485">
    <property type="protein sequence ID" value="KAA6400876.1"/>
    <property type="molecule type" value="Genomic_DNA"/>
</dbReference>
<name>A0A5J4X2B1_9EUKA</name>
<accession>A0A5J4X2B1</accession>
<feature type="coiled-coil region" evidence="1">
    <location>
        <begin position="747"/>
        <end position="774"/>
    </location>
</feature>
<dbReference type="OrthoDB" id="1918363at2759"/>
<proteinExistence type="predicted"/>
<evidence type="ECO:0000313" key="2">
    <source>
        <dbReference type="EMBL" id="KAA6400876.1"/>
    </source>
</evidence>
<gene>
    <name evidence="2" type="ORF">EZS28_003597</name>
</gene>
<evidence type="ECO:0000256" key="1">
    <source>
        <dbReference type="SAM" id="Coils"/>
    </source>
</evidence>
<dbReference type="AlphaFoldDB" id="A0A5J4X2B1"/>
<evidence type="ECO:0000313" key="3">
    <source>
        <dbReference type="Proteomes" id="UP000324800"/>
    </source>
</evidence>